<proteinExistence type="predicted"/>
<accession>A0A8S5UGG9</accession>
<keyword evidence="2" id="KW-0812">Transmembrane</keyword>
<reference evidence="3" key="1">
    <citation type="journal article" date="2021" name="Proc. Natl. Acad. Sci. U.S.A.">
        <title>A Catalog of Tens of Thousands of Viruses from Human Metagenomes Reveals Hidden Associations with Chronic Diseases.</title>
        <authorList>
            <person name="Tisza M.J."/>
            <person name="Buck C.B."/>
        </authorList>
    </citation>
    <scope>NUCLEOTIDE SEQUENCE</scope>
    <source>
        <strain evidence="3">Ctshb19</strain>
    </source>
</reference>
<feature type="compositionally biased region" description="Acidic residues" evidence="1">
    <location>
        <begin position="116"/>
        <end position="132"/>
    </location>
</feature>
<organism evidence="3">
    <name type="scientific">Myoviridae sp. ctshb19</name>
    <dbReference type="NCBI Taxonomy" id="2825194"/>
    <lineage>
        <taxon>Viruses</taxon>
        <taxon>Duplodnaviria</taxon>
        <taxon>Heunggongvirae</taxon>
        <taxon>Uroviricota</taxon>
        <taxon>Caudoviricetes</taxon>
    </lineage>
</organism>
<keyword evidence="2" id="KW-0472">Membrane</keyword>
<feature type="transmembrane region" description="Helical" evidence="2">
    <location>
        <begin position="12"/>
        <end position="36"/>
    </location>
</feature>
<sequence length="138" mass="16129">MLFDYLADKPWLHLWIICCGILVTVCLICALGILLLEILKGFVLAIDFHRFKRKCATYRNRTHKFRLRWFLNSWAHFIGWGTNGSLTSIDGDQYLGYGRWIIRGKFTTVVSTQQVDPEDLEDDDELELPDDSFTDKRP</sequence>
<keyword evidence="2" id="KW-1133">Transmembrane helix</keyword>
<feature type="region of interest" description="Disordered" evidence="1">
    <location>
        <begin position="115"/>
        <end position="138"/>
    </location>
</feature>
<evidence type="ECO:0000313" key="3">
    <source>
        <dbReference type="EMBL" id="DAF93532.1"/>
    </source>
</evidence>
<evidence type="ECO:0000256" key="1">
    <source>
        <dbReference type="SAM" id="MobiDB-lite"/>
    </source>
</evidence>
<name>A0A8S5UGG9_9CAUD</name>
<dbReference type="EMBL" id="BK016086">
    <property type="protein sequence ID" value="DAF93532.1"/>
    <property type="molecule type" value="Genomic_DNA"/>
</dbReference>
<protein>
    <submittedName>
        <fullName evidence="3">Uncharacterized protein</fullName>
    </submittedName>
</protein>
<evidence type="ECO:0000256" key="2">
    <source>
        <dbReference type="SAM" id="Phobius"/>
    </source>
</evidence>